<keyword evidence="2" id="KW-1185">Reference proteome</keyword>
<gene>
    <name evidence="1" type="ORF">EV698_0298</name>
</gene>
<reference evidence="1 2" key="1">
    <citation type="submission" date="2019-02" db="EMBL/GenBank/DDBJ databases">
        <title>Genomic Encyclopedia of Type Strains, Phase IV (KMG-IV): sequencing the most valuable type-strain genomes for metagenomic binning, comparative biology and taxonomic classification.</title>
        <authorList>
            <person name="Goeker M."/>
        </authorList>
    </citation>
    <scope>NUCLEOTIDE SEQUENCE [LARGE SCALE GENOMIC DNA]</scope>
    <source>
        <strain evidence="1 2">DSM 21056</strain>
    </source>
</reference>
<dbReference type="AlphaFoldDB" id="A0A4Q8CYP5"/>
<accession>A0A4Q8CYP5</accession>
<sequence>MNPSIDLKALSRDALDSLRNRIETELEARAFEEGLRQDLQSHLSRQAWIDRHHQAQRRRR</sequence>
<organism evidence="1 2">
    <name type="scientific">Spiribacter vilamensis</name>
    <dbReference type="NCBI Taxonomy" id="531306"/>
    <lineage>
        <taxon>Bacteria</taxon>
        <taxon>Pseudomonadati</taxon>
        <taxon>Pseudomonadota</taxon>
        <taxon>Gammaproteobacteria</taxon>
        <taxon>Chromatiales</taxon>
        <taxon>Ectothiorhodospiraceae</taxon>
        <taxon>Spiribacter</taxon>
    </lineage>
</organism>
<evidence type="ECO:0000313" key="2">
    <source>
        <dbReference type="Proteomes" id="UP000292298"/>
    </source>
</evidence>
<dbReference type="OrthoDB" id="7067289at2"/>
<dbReference type="EMBL" id="SHLI01000001">
    <property type="protein sequence ID" value="RZU98062.1"/>
    <property type="molecule type" value="Genomic_DNA"/>
</dbReference>
<protein>
    <submittedName>
        <fullName evidence="1">Uncharacterized protein</fullName>
    </submittedName>
</protein>
<dbReference type="Proteomes" id="UP000292298">
    <property type="component" value="Unassembled WGS sequence"/>
</dbReference>
<comment type="caution">
    <text evidence="1">The sequence shown here is derived from an EMBL/GenBank/DDBJ whole genome shotgun (WGS) entry which is preliminary data.</text>
</comment>
<evidence type="ECO:0000313" key="1">
    <source>
        <dbReference type="EMBL" id="RZU98062.1"/>
    </source>
</evidence>
<name>A0A4Q8CYP5_9GAMM</name>
<proteinExistence type="predicted"/>
<dbReference type="RefSeq" id="WP_130502405.1">
    <property type="nucleotide sequence ID" value="NZ_SHLI01000001.1"/>
</dbReference>